<evidence type="ECO:0000313" key="3">
    <source>
        <dbReference type="EMBL" id="RPA97468.1"/>
    </source>
</evidence>
<dbReference type="OrthoDB" id="5420280at2759"/>
<evidence type="ECO:0000259" key="2">
    <source>
        <dbReference type="PROSITE" id="PS50800"/>
    </source>
</evidence>
<feature type="coiled-coil region" evidence="1">
    <location>
        <begin position="113"/>
        <end position="140"/>
    </location>
</feature>
<evidence type="ECO:0000256" key="1">
    <source>
        <dbReference type="SAM" id="Coils"/>
    </source>
</evidence>
<dbReference type="PROSITE" id="PS50800">
    <property type="entry name" value="SAP"/>
    <property type="match status" value="1"/>
</dbReference>
<protein>
    <recommendedName>
        <fullName evidence="2">SAP domain-containing protein</fullName>
    </recommendedName>
</protein>
<dbReference type="Proteomes" id="UP000276215">
    <property type="component" value="Unassembled WGS sequence"/>
</dbReference>
<dbReference type="EMBL" id="ML120404">
    <property type="protein sequence ID" value="RPA97468.1"/>
    <property type="molecule type" value="Genomic_DNA"/>
</dbReference>
<dbReference type="AlphaFoldDB" id="A0A3N4JKF3"/>
<proteinExistence type="predicted"/>
<gene>
    <name evidence="3" type="ORF">L873DRAFT_1836374</name>
</gene>
<sequence length="308" mass="34434">MSLNSASLKVLREKCIEEGLDSNGKKKVLLKRLETKLKSVHEALTPESQNHVECEVLLAAKSVVGDDEHMKSEAKISLSRALEEDQLYIEPVNSDLFVANSRGLRFAGLPARVSTQENKISSLNDELAKLKAESASLQGRVTSLPGSLHAYRLLRNRFISTYKRDKLASATQADRRIIGDGNAWAHGGDALVDAMLYTARDDPQYFVMLRDFSVFETLYAFHPQTVLRMRHQETIDVLNTHAGVLASNNETGSHRFYSLFAQFVRLFKQSGKGYDEGYLDGISTDVTNAYLAFVNCINTEVRRVEVSD</sequence>
<keyword evidence="4" id="KW-1185">Reference proteome</keyword>
<feature type="domain" description="SAP" evidence="2">
    <location>
        <begin position="3"/>
        <end position="37"/>
    </location>
</feature>
<dbReference type="STRING" id="1336337.A0A3N4JKF3"/>
<reference evidence="3 4" key="1">
    <citation type="journal article" date="2018" name="Nat. Ecol. Evol.">
        <title>Pezizomycetes genomes reveal the molecular basis of ectomycorrhizal truffle lifestyle.</title>
        <authorList>
            <person name="Murat C."/>
            <person name="Payen T."/>
            <person name="Noel B."/>
            <person name="Kuo A."/>
            <person name="Morin E."/>
            <person name="Chen J."/>
            <person name="Kohler A."/>
            <person name="Krizsan K."/>
            <person name="Balestrini R."/>
            <person name="Da Silva C."/>
            <person name="Montanini B."/>
            <person name="Hainaut M."/>
            <person name="Levati E."/>
            <person name="Barry K.W."/>
            <person name="Belfiori B."/>
            <person name="Cichocki N."/>
            <person name="Clum A."/>
            <person name="Dockter R.B."/>
            <person name="Fauchery L."/>
            <person name="Guy J."/>
            <person name="Iotti M."/>
            <person name="Le Tacon F."/>
            <person name="Lindquist E.A."/>
            <person name="Lipzen A."/>
            <person name="Malagnac F."/>
            <person name="Mello A."/>
            <person name="Molinier V."/>
            <person name="Miyauchi S."/>
            <person name="Poulain J."/>
            <person name="Riccioni C."/>
            <person name="Rubini A."/>
            <person name="Sitrit Y."/>
            <person name="Splivallo R."/>
            <person name="Traeger S."/>
            <person name="Wang M."/>
            <person name="Zifcakova L."/>
            <person name="Wipf D."/>
            <person name="Zambonelli A."/>
            <person name="Paolocci F."/>
            <person name="Nowrousian M."/>
            <person name="Ottonello S."/>
            <person name="Baldrian P."/>
            <person name="Spatafora J.W."/>
            <person name="Henrissat B."/>
            <person name="Nagy L.G."/>
            <person name="Aury J.M."/>
            <person name="Wincker P."/>
            <person name="Grigoriev I.V."/>
            <person name="Bonfante P."/>
            <person name="Martin F.M."/>
        </authorList>
    </citation>
    <scope>NUCLEOTIDE SEQUENCE [LARGE SCALE GENOMIC DNA]</scope>
    <source>
        <strain evidence="3 4">120613-1</strain>
    </source>
</reference>
<dbReference type="InterPro" id="IPR003034">
    <property type="entry name" value="SAP_dom"/>
</dbReference>
<organism evidence="3 4">
    <name type="scientific">Choiromyces venosus 120613-1</name>
    <dbReference type="NCBI Taxonomy" id="1336337"/>
    <lineage>
        <taxon>Eukaryota</taxon>
        <taxon>Fungi</taxon>
        <taxon>Dikarya</taxon>
        <taxon>Ascomycota</taxon>
        <taxon>Pezizomycotina</taxon>
        <taxon>Pezizomycetes</taxon>
        <taxon>Pezizales</taxon>
        <taxon>Tuberaceae</taxon>
        <taxon>Choiromyces</taxon>
    </lineage>
</organism>
<name>A0A3N4JKF3_9PEZI</name>
<evidence type="ECO:0000313" key="4">
    <source>
        <dbReference type="Proteomes" id="UP000276215"/>
    </source>
</evidence>
<keyword evidence="1" id="KW-0175">Coiled coil</keyword>
<accession>A0A3N4JKF3</accession>